<dbReference type="EC" id="6.3.2.1" evidence="3"/>
<dbReference type="PANTHER" id="PTHR21299">
    <property type="entry name" value="CYTIDYLATE KINASE/PANTOATE-BETA-ALANINE LIGASE"/>
    <property type="match status" value="1"/>
</dbReference>
<reference evidence="10" key="1">
    <citation type="journal article" date="2015" name="Nature">
        <title>Complex archaea that bridge the gap between prokaryotes and eukaryotes.</title>
        <authorList>
            <person name="Spang A."/>
            <person name="Saw J.H."/>
            <person name="Jorgensen S.L."/>
            <person name="Zaremba-Niedzwiedzka K."/>
            <person name="Martijn J."/>
            <person name="Lind A.E."/>
            <person name="van Eijk R."/>
            <person name="Schleper C."/>
            <person name="Guy L."/>
            <person name="Ettema T.J."/>
        </authorList>
    </citation>
    <scope>NUCLEOTIDE SEQUENCE</scope>
</reference>
<evidence type="ECO:0000256" key="6">
    <source>
        <dbReference type="ARBA" id="ARBA00022741"/>
    </source>
</evidence>
<keyword evidence="5" id="KW-0566">Pantothenate biosynthesis</keyword>
<dbReference type="GO" id="GO:0005829">
    <property type="term" value="C:cytosol"/>
    <property type="evidence" value="ECO:0007669"/>
    <property type="project" value="TreeGrafter"/>
</dbReference>
<dbReference type="GO" id="GO:0015940">
    <property type="term" value="P:pantothenate biosynthetic process"/>
    <property type="evidence" value="ECO:0007669"/>
    <property type="project" value="UniProtKB-UniPathway"/>
</dbReference>
<dbReference type="PANTHER" id="PTHR21299:SF1">
    <property type="entry name" value="PANTOATE--BETA-ALANINE LIGASE"/>
    <property type="match status" value="1"/>
</dbReference>
<evidence type="ECO:0000256" key="1">
    <source>
        <dbReference type="ARBA" id="ARBA00004990"/>
    </source>
</evidence>
<proteinExistence type="inferred from homology"/>
<evidence type="ECO:0000256" key="7">
    <source>
        <dbReference type="ARBA" id="ARBA00022840"/>
    </source>
</evidence>
<evidence type="ECO:0000256" key="9">
    <source>
        <dbReference type="ARBA" id="ARBA00048258"/>
    </source>
</evidence>
<keyword evidence="6" id="KW-0547">Nucleotide-binding</keyword>
<organism evidence="10">
    <name type="scientific">marine sediment metagenome</name>
    <dbReference type="NCBI Taxonomy" id="412755"/>
    <lineage>
        <taxon>unclassified sequences</taxon>
        <taxon>metagenomes</taxon>
        <taxon>ecological metagenomes</taxon>
    </lineage>
</organism>
<dbReference type="AlphaFoldDB" id="A0A0F9NZE7"/>
<comment type="similarity">
    <text evidence="2">Belongs to the pantothenate synthetase family.</text>
</comment>
<evidence type="ECO:0000256" key="3">
    <source>
        <dbReference type="ARBA" id="ARBA00012219"/>
    </source>
</evidence>
<dbReference type="FunFam" id="3.40.50.620:FF:000013">
    <property type="entry name" value="Pantothenate synthetase"/>
    <property type="match status" value="1"/>
</dbReference>
<evidence type="ECO:0000256" key="5">
    <source>
        <dbReference type="ARBA" id="ARBA00022655"/>
    </source>
</evidence>
<dbReference type="EMBL" id="LAZR01006167">
    <property type="protein sequence ID" value="KKM94215.1"/>
    <property type="molecule type" value="Genomic_DNA"/>
</dbReference>
<protein>
    <recommendedName>
        <fullName evidence="3">pantoate--beta-alanine ligase (AMP-forming)</fullName>
        <ecNumber evidence="3">6.3.2.1</ecNumber>
    </recommendedName>
    <alternativeName>
        <fullName evidence="8">Pantoate-activating enzyme</fullName>
    </alternativeName>
</protein>
<dbReference type="CDD" id="cd00560">
    <property type="entry name" value="PanC"/>
    <property type="match status" value="1"/>
</dbReference>
<dbReference type="GO" id="GO:0004592">
    <property type="term" value="F:pantoate-beta-alanine ligase activity"/>
    <property type="evidence" value="ECO:0007669"/>
    <property type="project" value="UniProtKB-EC"/>
</dbReference>
<evidence type="ECO:0000313" key="10">
    <source>
        <dbReference type="EMBL" id="KKM94215.1"/>
    </source>
</evidence>
<dbReference type="UniPathway" id="UPA00028">
    <property type="reaction ID" value="UER00005"/>
</dbReference>
<dbReference type="HAMAP" id="MF_00158">
    <property type="entry name" value="PanC"/>
    <property type="match status" value="1"/>
</dbReference>
<gene>
    <name evidence="10" type="ORF">LCGC14_1200550</name>
</gene>
<dbReference type="InterPro" id="IPR014729">
    <property type="entry name" value="Rossmann-like_a/b/a_fold"/>
</dbReference>
<dbReference type="InterPro" id="IPR003721">
    <property type="entry name" value="Pantoate_ligase"/>
</dbReference>
<dbReference type="NCBIfam" id="TIGR00125">
    <property type="entry name" value="cyt_tran_rel"/>
    <property type="match status" value="1"/>
</dbReference>
<comment type="caution">
    <text evidence="10">The sequence shown here is derived from an EMBL/GenBank/DDBJ whole genome shotgun (WGS) entry which is preliminary data.</text>
</comment>
<evidence type="ECO:0000256" key="4">
    <source>
        <dbReference type="ARBA" id="ARBA00022598"/>
    </source>
</evidence>
<evidence type="ECO:0000256" key="8">
    <source>
        <dbReference type="ARBA" id="ARBA00032806"/>
    </source>
</evidence>
<dbReference type="GO" id="GO:0005524">
    <property type="term" value="F:ATP binding"/>
    <property type="evidence" value="ECO:0007669"/>
    <property type="project" value="UniProtKB-KW"/>
</dbReference>
<dbReference type="Pfam" id="PF02569">
    <property type="entry name" value="Pantoate_ligase"/>
    <property type="match status" value="1"/>
</dbReference>
<dbReference type="SUPFAM" id="SSF52374">
    <property type="entry name" value="Nucleotidylyl transferase"/>
    <property type="match status" value="1"/>
</dbReference>
<dbReference type="Gene3D" id="3.30.1300.10">
    <property type="entry name" value="Pantoate-beta-alanine ligase, C-terminal domain"/>
    <property type="match status" value="1"/>
</dbReference>
<evidence type="ECO:0000256" key="2">
    <source>
        <dbReference type="ARBA" id="ARBA00009256"/>
    </source>
</evidence>
<keyword evidence="7" id="KW-0067">ATP-binding</keyword>
<dbReference type="InterPro" id="IPR004821">
    <property type="entry name" value="Cyt_trans-like"/>
</dbReference>
<keyword evidence="4" id="KW-0436">Ligase</keyword>
<dbReference type="Gene3D" id="3.40.50.620">
    <property type="entry name" value="HUPs"/>
    <property type="match status" value="1"/>
</dbReference>
<sequence>MQVISTIKEIKNKLLKERSAGRTIGFVPTMGAFHKGHIALMEKAKKENDVVVVSLFVNPTQFGDGEDYEDYSRDQKRDSEIAEQFGVHYLFAPEESELYGSDFDTYVQVGSLGEVLCGKKRTSHFKGVATIVTKLFNIVGPDTAYFGKKDYQQLRVIEKMVQDLNMQVIVQAVETVRDEDGLALSSRNTYLSYDEREQAMVLYQALSKVKEMVQDGNDSTAELEDAVCKMMDKRPLVQLEYIHIVDRSTLKAIKKIEDGKSLAAIAANVGKARLIDNIEL</sequence>
<dbReference type="NCBIfam" id="TIGR00018">
    <property type="entry name" value="panC"/>
    <property type="match status" value="1"/>
</dbReference>
<comment type="catalytic activity">
    <reaction evidence="9">
        <text>(R)-pantoate + beta-alanine + ATP = (R)-pantothenate + AMP + diphosphate + H(+)</text>
        <dbReference type="Rhea" id="RHEA:10912"/>
        <dbReference type="ChEBI" id="CHEBI:15378"/>
        <dbReference type="ChEBI" id="CHEBI:15980"/>
        <dbReference type="ChEBI" id="CHEBI:29032"/>
        <dbReference type="ChEBI" id="CHEBI:30616"/>
        <dbReference type="ChEBI" id="CHEBI:33019"/>
        <dbReference type="ChEBI" id="CHEBI:57966"/>
        <dbReference type="ChEBI" id="CHEBI:456215"/>
        <dbReference type="EC" id="6.3.2.1"/>
    </reaction>
</comment>
<accession>A0A0F9NZE7</accession>
<name>A0A0F9NZE7_9ZZZZ</name>
<comment type="pathway">
    <text evidence="1">Cofactor biosynthesis; (R)-pantothenate biosynthesis; (R)-pantothenate from (R)-pantoate and beta-alanine: step 1/1.</text>
</comment>
<dbReference type="InterPro" id="IPR042176">
    <property type="entry name" value="Pantoate_ligase_C"/>
</dbReference>